<dbReference type="EMBL" id="CAJVQB010005145">
    <property type="protein sequence ID" value="CAG8654224.1"/>
    <property type="molecule type" value="Genomic_DNA"/>
</dbReference>
<comment type="caution">
    <text evidence="1">The sequence shown here is derived from an EMBL/GenBank/DDBJ whole genome shotgun (WGS) entry which is preliminary data.</text>
</comment>
<feature type="non-terminal residue" evidence="1">
    <location>
        <position position="1"/>
    </location>
</feature>
<gene>
    <name evidence="1" type="ORF">GMARGA_LOCUS9519</name>
</gene>
<sequence length="141" mass="16045">NVQQQGVYSFLFLLPQQASNADKSNNTTITNSIDEVQSTFTLLMHSNTDEIQLMSTQSMHSNADDIMKIANSNENNDNELTQLFEEYKAVLLDALKIVQEQKMLIIYNGHDLFKEEDNAKTTTNLLTQQKVFSNNPRSLLN</sequence>
<accession>A0ABN7UQP2</accession>
<dbReference type="Proteomes" id="UP000789901">
    <property type="component" value="Unassembled WGS sequence"/>
</dbReference>
<organism evidence="1 2">
    <name type="scientific">Gigaspora margarita</name>
    <dbReference type="NCBI Taxonomy" id="4874"/>
    <lineage>
        <taxon>Eukaryota</taxon>
        <taxon>Fungi</taxon>
        <taxon>Fungi incertae sedis</taxon>
        <taxon>Mucoromycota</taxon>
        <taxon>Glomeromycotina</taxon>
        <taxon>Glomeromycetes</taxon>
        <taxon>Diversisporales</taxon>
        <taxon>Gigasporaceae</taxon>
        <taxon>Gigaspora</taxon>
    </lineage>
</organism>
<name>A0ABN7UQP2_GIGMA</name>
<reference evidence="1 2" key="1">
    <citation type="submission" date="2021-06" db="EMBL/GenBank/DDBJ databases">
        <authorList>
            <person name="Kallberg Y."/>
            <person name="Tangrot J."/>
            <person name="Rosling A."/>
        </authorList>
    </citation>
    <scope>NUCLEOTIDE SEQUENCE [LARGE SCALE GENOMIC DNA]</scope>
    <source>
        <strain evidence="1 2">120-4 pot B 10/14</strain>
    </source>
</reference>
<evidence type="ECO:0000313" key="2">
    <source>
        <dbReference type="Proteomes" id="UP000789901"/>
    </source>
</evidence>
<keyword evidence="2" id="KW-1185">Reference proteome</keyword>
<proteinExistence type="predicted"/>
<protein>
    <submittedName>
        <fullName evidence="1">27880_t:CDS:1</fullName>
    </submittedName>
</protein>
<evidence type="ECO:0000313" key="1">
    <source>
        <dbReference type="EMBL" id="CAG8654224.1"/>
    </source>
</evidence>